<feature type="compositionally biased region" description="Basic and acidic residues" evidence="1">
    <location>
        <begin position="22"/>
        <end position="32"/>
    </location>
</feature>
<dbReference type="EMBL" id="KE504145">
    <property type="protein sequence ID" value="EPT00967.1"/>
    <property type="molecule type" value="Genomic_DNA"/>
</dbReference>
<evidence type="ECO:0000313" key="2">
    <source>
        <dbReference type="EMBL" id="EPT00967.1"/>
    </source>
</evidence>
<sequence length="618" mass="66060">MSEMTRRMQKRSRQAASSITDDEGRAGEDLQKIKKAKSGVILDSDPLDDDEPSTCPPLPQGLGMSDMVFSTPHPPACSDYAMMPSSVPRSAYSELSPLPAARHMLSRTTSRHLKENRQHALGSPFSSRPGSHAGSPSMTQRKGTGKGKIQKPSRHVKSRTLSVPGTTRIVNAAPALHPVSATDTTIEDVTTHQRPPAIGLATHHRTGSIPIVSSTQADDWLVHSATLHKNVTIGASPTHSSFFFDVPNEASTPLRKCRATTGDMRLETQDYDLTLSDMSLDSVVFSGAYTQSASRLSSPESNAAPRRPVMRMRRRTITNPSGGSLFSSALDFSGSAADEQRASFALDVHGVDSHNRTFTHKSHQDDHASLATAFSGLDVGLASAFASAPDATQPTHGHALHRSASLPTLHASPPSANQSGDPPGELAGFNSSDRQLRDLFVTLQLYDVGETGGIPFSASRDISGPPPELQDAHLPISKPSKRQPTHKRQRADTIRASDFALHSAAQITAGSASRQVSFQVPAAQADATMTDEPSRTRRTRSGTVTLASIAASTVAARRAAGRTKDGQPQALTSPVRGHKRSLAGLPTIPMRTNAEPLKLDDDDDEDDELLLKRGSTID</sequence>
<feature type="region of interest" description="Disordered" evidence="1">
    <location>
        <begin position="559"/>
        <end position="618"/>
    </location>
</feature>
<gene>
    <name evidence="2" type="ORF">FOMPIDRAFT_86184</name>
</gene>
<dbReference type="HOGENOM" id="CLU_028541_0_0_1"/>
<feature type="region of interest" description="Disordered" evidence="1">
    <location>
        <begin position="113"/>
        <end position="166"/>
    </location>
</feature>
<dbReference type="eggNOG" id="ENOG502RD37">
    <property type="taxonomic scope" value="Eukaryota"/>
</dbReference>
<name>S8E7F9_FOMSC</name>
<dbReference type="OrthoDB" id="3055857at2759"/>
<dbReference type="AlphaFoldDB" id="S8E7F9"/>
<dbReference type="InParanoid" id="S8E7F9"/>
<proteinExistence type="predicted"/>
<feature type="region of interest" description="Disordered" evidence="1">
    <location>
        <begin position="1"/>
        <end position="61"/>
    </location>
</feature>
<protein>
    <submittedName>
        <fullName evidence="2">Uncharacterized protein</fullName>
    </submittedName>
</protein>
<reference evidence="2 3" key="1">
    <citation type="journal article" date="2012" name="Science">
        <title>The Paleozoic origin of enzymatic lignin decomposition reconstructed from 31 fungal genomes.</title>
        <authorList>
            <person name="Floudas D."/>
            <person name="Binder M."/>
            <person name="Riley R."/>
            <person name="Barry K."/>
            <person name="Blanchette R.A."/>
            <person name="Henrissat B."/>
            <person name="Martinez A.T."/>
            <person name="Otillar R."/>
            <person name="Spatafora J.W."/>
            <person name="Yadav J.S."/>
            <person name="Aerts A."/>
            <person name="Benoit I."/>
            <person name="Boyd A."/>
            <person name="Carlson A."/>
            <person name="Copeland A."/>
            <person name="Coutinho P.M."/>
            <person name="de Vries R.P."/>
            <person name="Ferreira P."/>
            <person name="Findley K."/>
            <person name="Foster B."/>
            <person name="Gaskell J."/>
            <person name="Glotzer D."/>
            <person name="Gorecki P."/>
            <person name="Heitman J."/>
            <person name="Hesse C."/>
            <person name="Hori C."/>
            <person name="Igarashi K."/>
            <person name="Jurgens J.A."/>
            <person name="Kallen N."/>
            <person name="Kersten P."/>
            <person name="Kohler A."/>
            <person name="Kuees U."/>
            <person name="Kumar T.K.A."/>
            <person name="Kuo A."/>
            <person name="LaButti K."/>
            <person name="Larrondo L.F."/>
            <person name="Lindquist E."/>
            <person name="Ling A."/>
            <person name="Lombard V."/>
            <person name="Lucas S."/>
            <person name="Lundell T."/>
            <person name="Martin R."/>
            <person name="McLaughlin D.J."/>
            <person name="Morgenstern I."/>
            <person name="Morin E."/>
            <person name="Murat C."/>
            <person name="Nagy L.G."/>
            <person name="Nolan M."/>
            <person name="Ohm R.A."/>
            <person name="Patyshakuliyeva A."/>
            <person name="Rokas A."/>
            <person name="Ruiz-Duenas F.J."/>
            <person name="Sabat G."/>
            <person name="Salamov A."/>
            <person name="Samejima M."/>
            <person name="Schmutz J."/>
            <person name="Slot J.C."/>
            <person name="St John F."/>
            <person name="Stenlid J."/>
            <person name="Sun H."/>
            <person name="Sun S."/>
            <person name="Syed K."/>
            <person name="Tsang A."/>
            <person name="Wiebenga A."/>
            <person name="Young D."/>
            <person name="Pisabarro A."/>
            <person name="Eastwood D.C."/>
            <person name="Martin F."/>
            <person name="Cullen D."/>
            <person name="Grigoriev I.V."/>
            <person name="Hibbett D.S."/>
        </authorList>
    </citation>
    <scope>NUCLEOTIDE SEQUENCE</scope>
    <source>
        <strain evidence="3">FP-58527</strain>
    </source>
</reference>
<accession>S8E7F9</accession>
<dbReference type="Proteomes" id="UP000015241">
    <property type="component" value="Unassembled WGS sequence"/>
</dbReference>
<evidence type="ECO:0000256" key="1">
    <source>
        <dbReference type="SAM" id="MobiDB-lite"/>
    </source>
</evidence>
<feature type="compositionally biased region" description="Basic residues" evidence="1">
    <location>
        <begin position="143"/>
        <end position="158"/>
    </location>
</feature>
<organism evidence="2 3">
    <name type="scientific">Fomitopsis schrenkii</name>
    <name type="common">Brown rot fungus</name>
    <dbReference type="NCBI Taxonomy" id="2126942"/>
    <lineage>
        <taxon>Eukaryota</taxon>
        <taxon>Fungi</taxon>
        <taxon>Dikarya</taxon>
        <taxon>Basidiomycota</taxon>
        <taxon>Agaricomycotina</taxon>
        <taxon>Agaricomycetes</taxon>
        <taxon>Polyporales</taxon>
        <taxon>Fomitopsis</taxon>
    </lineage>
</organism>
<keyword evidence="3" id="KW-1185">Reference proteome</keyword>
<feature type="compositionally biased region" description="Polar residues" evidence="1">
    <location>
        <begin position="124"/>
        <end position="142"/>
    </location>
</feature>
<feature type="region of interest" description="Disordered" evidence="1">
    <location>
        <begin position="456"/>
        <end position="491"/>
    </location>
</feature>
<evidence type="ECO:0000313" key="3">
    <source>
        <dbReference type="Proteomes" id="UP000015241"/>
    </source>
</evidence>
<feature type="compositionally biased region" description="Basic residues" evidence="1">
    <location>
        <begin position="479"/>
        <end position="489"/>
    </location>
</feature>
<feature type="region of interest" description="Disordered" evidence="1">
    <location>
        <begin position="388"/>
        <end position="430"/>
    </location>
</feature>